<keyword evidence="2" id="KW-1185">Reference proteome</keyword>
<comment type="caution">
    <text evidence="1">The sequence shown here is derived from an EMBL/GenBank/DDBJ whole genome shotgun (WGS) entry which is preliminary data.</text>
</comment>
<dbReference type="EMBL" id="NBNE01001280">
    <property type="protein sequence ID" value="OWZ14704.1"/>
    <property type="molecule type" value="Genomic_DNA"/>
</dbReference>
<dbReference type="AlphaFoldDB" id="A0A225WBE5"/>
<sequence length="87" mass="10132">MKAIMTSEGKRSLQHVVGVSDRAKCVEWMAATTALEDEKGLPDKAIVGFPVYFRSEDRRINLNKARDWWRKRQILLDPDAEPQRKFE</sequence>
<organism evidence="1 2">
    <name type="scientific">Phytophthora megakarya</name>
    <dbReference type="NCBI Taxonomy" id="4795"/>
    <lineage>
        <taxon>Eukaryota</taxon>
        <taxon>Sar</taxon>
        <taxon>Stramenopiles</taxon>
        <taxon>Oomycota</taxon>
        <taxon>Peronosporomycetes</taxon>
        <taxon>Peronosporales</taxon>
        <taxon>Peronosporaceae</taxon>
        <taxon>Phytophthora</taxon>
    </lineage>
</organism>
<dbReference type="Proteomes" id="UP000198211">
    <property type="component" value="Unassembled WGS sequence"/>
</dbReference>
<protein>
    <submittedName>
        <fullName evidence="1">Para-hydroxybenzoate-polyprenyltransferase</fullName>
    </submittedName>
</protein>
<dbReference type="GO" id="GO:0016740">
    <property type="term" value="F:transferase activity"/>
    <property type="evidence" value="ECO:0007669"/>
    <property type="project" value="UniProtKB-KW"/>
</dbReference>
<name>A0A225WBE5_9STRA</name>
<accession>A0A225WBE5</accession>
<dbReference type="OrthoDB" id="120337at2759"/>
<gene>
    <name evidence="1" type="ORF">PHMEG_00011775</name>
</gene>
<keyword evidence="1" id="KW-0808">Transferase</keyword>
<proteinExistence type="predicted"/>
<evidence type="ECO:0000313" key="1">
    <source>
        <dbReference type="EMBL" id="OWZ14704.1"/>
    </source>
</evidence>
<evidence type="ECO:0000313" key="2">
    <source>
        <dbReference type="Proteomes" id="UP000198211"/>
    </source>
</evidence>
<reference evidence="2" key="1">
    <citation type="submission" date="2017-03" db="EMBL/GenBank/DDBJ databases">
        <title>Phytopthora megakarya and P. palmivora, two closely related causual agents of cacao black pod achieved similar genome size and gene model numbers by different mechanisms.</title>
        <authorList>
            <person name="Ali S."/>
            <person name="Shao J."/>
            <person name="Larry D.J."/>
            <person name="Kronmiller B."/>
            <person name="Shen D."/>
            <person name="Strem M.D."/>
            <person name="Melnick R.L."/>
            <person name="Guiltinan M.J."/>
            <person name="Tyler B.M."/>
            <person name="Meinhardt L.W."/>
            <person name="Bailey B.A."/>
        </authorList>
    </citation>
    <scope>NUCLEOTIDE SEQUENCE [LARGE SCALE GENOMIC DNA]</scope>
    <source>
        <strain evidence="2">zdho120</strain>
    </source>
</reference>